<name>A0A8X6TP30_NEPPI</name>
<accession>A0A8X6TP30</accession>
<evidence type="ECO:0000313" key="2">
    <source>
        <dbReference type="EMBL" id="GFT32040.1"/>
    </source>
</evidence>
<dbReference type="EMBL" id="BMAW01013113">
    <property type="protein sequence ID" value="GFT32040.1"/>
    <property type="molecule type" value="Genomic_DNA"/>
</dbReference>
<comment type="caution">
    <text evidence="2">The sequence shown here is derived from an EMBL/GenBank/DDBJ whole genome shotgun (WGS) entry which is preliminary data.</text>
</comment>
<gene>
    <name evidence="2" type="primary">NCL1_36927</name>
    <name evidence="2" type="ORF">NPIL_671701</name>
</gene>
<keyword evidence="3" id="KW-1185">Reference proteome</keyword>
<feature type="compositionally biased region" description="Polar residues" evidence="1">
    <location>
        <begin position="47"/>
        <end position="73"/>
    </location>
</feature>
<feature type="region of interest" description="Disordered" evidence="1">
    <location>
        <begin position="45"/>
        <end position="73"/>
    </location>
</feature>
<evidence type="ECO:0000313" key="3">
    <source>
        <dbReference type="Proteomes" id="UP000887013"/>
    </source>
</evidence>
<organism evidence="2 3">
    <name type="scientific">Nephila pilipes</name>
    <name type="common">Giant wood spider</name>
    <name type="synonym">Nephila maculata</name>
    <dbReference type="NCBI Taxonomy" id="299642"/>
    <lineage>
        <taxon>Eukaryota</taxon>
        <taxon>Metazoa</taxon>
        <taxon>Ecdysozoa</taxon>
        <taxon>Arthropoda</taxon>
        <taxon>Chelicerata</taxon>
        <taxon>Arachnida</taxon>
        <taxon>Araneae</taxon>
        <taxon>Araneomorphae</taxon>
        <taxon>Entelegynae</taxon>
        <taxon>Araneoidea</taxon>
        <taxon>Nephilidae</taxon>
        <taxon>Nephila</taxon>
    </lineage>
</organism>
<evidence type="ECO:0000256" key="1">
    <source>
        <dbReference type="SAM" id="MobiDB-lite"/>
    </source>
</evidence>
<feature type="region of interest" description="Disordered" evidence="1">
    <location>
        <begin position="188"/>
        <end position="225"/>
    </location>
</feature>
<feature type="compositionally biased region" description="Polar residues" evidence="1">
    <location>
        <begin position="188"/>
        <end position="214"/>
    </location>
</feature>
<dbReference type="Proteomes" id="UP000887013">
    <property type="component" value="Unassembled WGS sequence"/>
</dbReference>
<sequence>MASIAMLSPQIKKEPDILPRVSAIPKKKPVLSAVSTRSRFVKARPNISISSNKASKDSPSAPSENGRNGKTNKVNCLSLRKKGMQNLGKTLTFQQQLEFKISSTKGWECSSKKRTSLATQGDAIIIAKQDITRIDNQKSKEIGKLQMEILYFQQEIRNINVKLKNVNVLSAVSTRSRFVKARPNISISSNKASKDSPSAPSENIIPSDNVSQEPVESKPENKQIPVLPKRSTGINVVTRARFQKARPNIGSLISKTSKGSNAQEENEEALDVTDAAKGIAVPSLTYGGSSKGTLLNVIKFNNISHVYRGSKNATKSDNITKTIFQGGHPHLDDNAPGLVYSCAQTWLDEHIMERNISAIV</sequence>
<dbReference type="AlphaFoldDB" id="A0A8X6TP30"/>
<protein>
    <submittedName>
        <fullName evidence="2">Transcription factor TFIIIB component B</fullName>
    </submittedName>
</protein>
<reference evidence="2" key="1">
    <citation type="submission" date="2020-08" db="EMBL/GenBank/DDBJ databases">
        <title>Multicomponent nature underlies the extraordinary mechanical properties of spider dragline silk.</title>
        <authorList>
            <person name="Kono N."/>
            <person name="Nakamura H."/>
            <person name="Mori M."/>
            <person name="Yoshida Y."/>
            <person name="Ohtoshi R."/>
            <person name="Malay A.D."/>
            <person name="Moran D.A.P."/>
            <person name="Tomita M."/>
            <person name="Numata K."/>
            <person name="Arakawa K."/>
        </authorList>
    </citation>
    <scope>NUCLEOTIDE SEQUENCE</scope>
</reference>
<proteinExistence type="predicted"/>